<dbReference type="RefSeq" id="WP_173290891.1">
    <property type="nucleotide sequence ID" value="NZ_AP021888.1"/>
</dbReference>
<dbReference type="KEGG" id="tzo:THMIRHAT_08010"/>
<evidence type="ECO:0000313" key="2">
    <source>
        <dbReference type="Proteomes" id="UP000501466"/>
    </source>
</evidence>
<evidence type="ECO:0008006" key="3">
    <source>
        <dbReference type="Google" id="ProtNLM"/>
    </source>
</evidence>
<keyword evidence="2" id="KW-1185">Reference proteome</keyword>
<name>A0A6F8PLU4_9GAMM</name>
<evidence type="ECO:0000313" key="1">
    <source>
        <dbReference type="EMBL" id="BBP43055.1"/>
    </source>
</evidence>
<organism evidence="1 2">
    <name type="scientific">Thiosulfativibrio zosterae</name>
    <dbReference type="NCBI Taxonomy" id="2675053"/>
    <lineage>
        <taxon>Bacteria</taxon>
        <taxon>Pseudomonadati</taxon>
        <taxon>Pseudomonadota</taxon>
        <taxon>Gammaproteobacteria</taxon>
        <taxon>Thiotrichales</taxon>
        <taxon>Piscirickettsiaceae</taxon>
        <taxon>Thiosulfativibrio</taxon>
    </lineage>
</organism>
<dbReference type="AlphaFoldDB" id="A0A6F8PLU4"/>
<dbReference type="EMBL" id="AP021888">
    <property type="protein sequence ID" value="BBP43055.1"/>
    <property type="molecule type" value="Genomic_DNA"/>
</dbReference>
<protein>
    <recommendedName>
        <fullName evidence="3">Chemotaxis protein</fullName>
    </recommendedName>
</protein>
<sequence>MASHENEYALGAKEVQETILILNLSIAQIELSITEGDHSVNTLIDSFTFMSNHIHSIQESSRLISEMSGNVDGIQEHNDSLLLQTGELAEKMQQAIMAFQFYDKLSQRLDHVSKGLTGLAEIVSNEMHVKNAEQWESFKVQVRRGTTMREEEELFELIFDQQLPGDKAIEIMKVRMLERMQNQTAAEQDEEEIEFF</sequence>
<accession>A0A6F8PLU4</accession>
<reference evidence="2" key="1">
    <citation type="submission" date="2019-11" db="EMBL/GenBank/DDBJ databases">
        <title>Isolation and characterization of two novel species in the genus Thiomicrorhabdus.</title>
        <authorList>
            <person name="Mochizuki J."/>
            <person name="Kojima H."/>
            <person name="Fukui M."/>
        </authorList>
    </citation>
    <scope>NUCLEOTIDE SEQUENCE [LARGE SCALE GENOMIC DNA]</scope>
    <source>
        <strain evidence="2">AkT22</strain>
    </source>
</reference>
<gene>
    <name evidence="1" type="ORF">THMIRHAT_08010</name>
</gene>
<proteinExistence type="predicted"/>
<dbReference type="Proteomes" id="UP000501466">
    <property type="component" value="Chromosome"/>
</dbReference>